<accession>A0A0F6YFH1</accession>
<organism evidence="2 3">
    <name type="scientific">Sandaracinus amylolyticus</name>
    <dbReference type="NCBI Taxonomy" id="927083"/>
    <lineage>
        <taxon>Bacteria</taxon>
        <taxon>Pseudomonadati</taxon>
        <taxon>Myxococcota</taxon>
        <taxon>Polyangia</taxon>
        <taxon>Polyangiales</taxon>
        <taxon>Sandaracinaceae</taxon>
        <taxon>Sandaracinus</taxon>
    </lineage>
</organism>
<protein>
    <recommendedName>
        <fullName evidence="4">Outer membrane protein beta-barrel domain-containing protein</fullName>
    </recommendedName>
</protein>
<sequence>MITHRAPALALAALTTWAFAAVARAEPEPLPPSYESAQGPATQATLGQGEDLLRLRFALEAGAGVAIDPDALVGGALHVGARLGVQWNDWVALYWQGRLIGAGADVGAGRTGWTNLTSNLVGADLTIVDVLQVGAGVGIDWATADVCGRRLCWVQDEGLYAGVDARLTFMPIIQDDLLVGVRNAMAISLAWHGTIVDRGVLSVVTLSIGWEMY</sequence>
<keyword evidence="3" id="KW-1185">Reference proteome</keyword>
<dbReference type="EMBL" id="CP011125">
    <property type="protein sequence ID" value="AKF03663.1"/>
    <property type="molecule type" value="Genomic_DNA"/>
</dbReference>
<feature type="signal peptide" evidence="1">
    <location>
        <begin position="1"/>
        <end position="20"/>
    </location>
</feature>
<feature type="chain" id="PRO_5002512371" description="Outer membrane protein beta-barrel domain-containing protein" evidence="1">
    <location>
        <begin position="21"/>
        <end position="213"/>
    </location>
</feature>
<evidence type="ECO:0000313" key="2">
    <source>
        <dbReference type="EMBL" id="AKF03663.1"/>
    </source>
</evidence>
<reference evidence="2 3" key="1">
    <citation type="submission" date="2015-03" db="EMBL/GenBank/DDBJ databases">
        <title>Genome assembly of Sandaracinus amylolyticus DSM 53668.</title>
        <authorList>
            <person name="Sharma G."/>
            <person name="Subramanian S."/>
        </authorList>
    </citation>
    <scope>NUCLEOTIDE SEQUENCE [LARGE SCALE GENOMIC DNA]</scope>
    <source>
        <strain evidence="2 3">DSM 53668</strain>
    </source>
</reference>
<name>A0A0F6YFH1_9BACT</name>
<keyword evidence="1" id="KW-0732">Signal</keyword>
<dbReference type="Proteomes" id="UP000034883">
    <property type="component" value="Chromosome"/>
</dbReference>
<dbReference type="RefSeq" id="WP_053231098.1">
    <property type="nucleotide sequence ID" value="NZ_CP011125.1"/>
</dbReference>
<proteinExistence type="predicted"/>
<gene>
    <name evidence="2" type="ORF">DB32_000812</name>
</gene>
<dbReference type="KEGG" id="samy:DB32_000812"/>
<dbReference type="STRING" id="927083.DB32_000812"/>
<evidence type="ECO:0000256" key="1">
    <source>
        <dbReference type="SAM" id="SignalP"/>
    </source>
</evidence>
<dbReference type="AlphaFoldDB" id="A0A0F6YFH1"/>
<evidence type="ECO:0000313" key="3">
    <source>
        <dbReference type="Proteomes" id="UP000034883"/>
    </source>
</evidence>
<evidence type="ECO:0008006" key="4">
    <source>
        <dbReference type="Google" id="ProtNLM"/>
    </source>
</evidence>